<dbReference type="InterPro" id="IPR001537">
    <property type="entry name" value="SpoU_MeTrfase"/>
</dbReference>
<accession>A0A6J6MNB5</accession>
<dbReference type="SUPFAM" id="SSF55315">
    <property type="entry name" value="L30e-like"/>
    <property type="match status" value="1"/>
</dbReference>
<feature type="compositionally biased region" description="Low complexity" evidence="3">
    <location>
        <begin position="20"/>
        <end position="30"/>
    </location>
</feature>
<feature type="region of interest" description="Disordered" evidence="3">
    <location>
        <begin position="1"/>
        <end position="109"/>
    </location>
</feature>
<reference evidence="5" key="1">
    <citation type="submission" date="2020-05" db="EMBL/GenBank/DDBJ databases">
        <authorList>
            <person name="Chiriac C."/>
            <person name="Salcher M."/>
            <person name="Ghai R."/>
            <person name="Kavagutti S V."/>
        </authorList>
    </citation>
    <scope>NUCLEOTIDE SEQUENCE</scope>
</reference>
<dbReference type="InterPro" id="IPR029064">
    <property type="entry name" value="Ribosomal_eL30-like_sf"/>
</dbReference>
<dbReference type="PANTHER" id="PTHR46429:SF1">
    <property type="entry name" value="23S RRNA (GUANOSINE-2'-O-)-METHYLTRANSFERASE RLMB"/>
    <property type="match status" value="1"/>
</dbReference>
<dbReference type="GO" id="GO:0003723">
    <property type="term" value="F:RNA binding"/>
    <property type="evidence" value="ECO:0007669"/>
    <property type="project" value="InterPro"/>
</dbReference>
<feature type="compositionally biased region" description="Gly residues" evidence="3">
    <location>
        <begin position="9"/>
        <end position="19"/>
    </location>
</feature>
<dbReference type="NCBIfam" id="TIGR00186">
    <property type="entry name" value="rRNA_methyl_3"/>
    <property type="match status" value="1"/>
</dbReference>
<evidence type="ECO:0000256" key="2">
    <source>
        <dbReference type="ARBA" id="ARBA00022679"/>
    </source>
</evidence>
<evidence type="ECO:0000256" key="1">
    <source>
        <dbReference type="ARBA" id="ARBA00022603"/>
    </source>
</evidence>
<dbReference type="Gene3D" id="3.40.1280.10">
    <property type="match status" value="1"/>
</dbReference>
<dbReference type="GO" id="GO:0032259">
    <property type="term" value="P:methylation"/>
    <property type="evidence" value="ECO:0007669"/>
    <property type="project" value="UniProtKB-KW"/>
</dbReference>
<dbReference type="Pfam" id="PF00588">
    <property type="entry name" value="SpoU_methylase"/>
    <property type="match status" value="1"/>
</dbReference>
<protein>
    <submittedName>
        <fullName evidence="5">Unannotated protein</fullName>
    </submittedName>
</protein>
<evidence type="ECO:0000256" key="3">
    <source>
        <dbReference type="SAM" id="MobiDB-lite"/>
    </source>
</evidence>
<dbReference type="InterPro" id="IPR029026">
    <property type="entry name" value="tRNA_m1G_MTases_N"/>
</dbReference>
<keyword evidence="2" id="KW-0808">Transferase</keyword>
<dbReference type="GO" id="GO:0008173">
    <property type="term" value="F:RNA methyltransferase activity"/>
    <property type="evidence" value="ECO:0007669"/>
    <property type="project" value="InterPro"/>
</dbReference>
<dbReference type="GO" id="GO:0005829">
    <property type="term" value="C:cytosol"/>
    <property type="evidence" value="ECO:0007669"/>
    <property type="project" value="TreeGrafter"/>
</dbReference>
<keyword evidence="1" id="KW-0489">Methyltransferase</keyword>
<evidence type="ECO:0000313" key="5">
    <source>
        <dbReference type="EMBL" id="CAB4674125.1"/>
    </source>
</evidence>
<dbReference type="AlphaFoldDB" id="A0A6J6MNB5"/>
<evidence type="ECO:0000259" key="4">
    <source>
        <dbReference type="SMART" id="SM00967"/>
    </source>
</evidence>
<dbReference type="CDD" id="cd18103">
    <property type="entry name" value="SpoU-like_RlmB"/>
    <property type="match status" value="1"/>
</dbReference>
<evidence type="ECO:0000313" key="6">
    <source>
        <dbReference type="EMBL" id="CAB4874896.1"/>
    </source>
</evidence>
<dbReference type="EMBL" id="CAFBLK010000200">
    <property type="protein sequence ID" value="CAB4874896.1"/>
    <property type="molecule type" value="Genomic_DNA"/>
</dbReference>
<dbReference type="Pfam" id="PF08032">
    <property type="entry name" value="SpoU_sub_bind"/>
    <property type="match status" value="1"/>
</dbReference>
<gene>
    <name evidence="5" type="ORF">UFOPK2242_01636</name>
    <name evidence="6" type="ORF">UFOPK3317_01095</name>
</gene>
<dbReference type="SMART" id="SM00967">
    <property type="entry name" value="SpoU_sub_bind"/>
    <property type="match status" value="1"/>
</dbReference>
<dbReference type="InterPro" id="IPR004441">
    <property type="entry name" value="rRNA_MeTrfase_TrmH"/>
</dbReference>
<dbReference type="SUPFAM" id="SSF75217">
    <property type="entry name" value="alpha/beta knot"/>
    <property type="match status" value="1"/>
</dbReference>
<feature type="domain" description="RNA 2-O ribose methyltransferase substrate binding" evidence="4">
    <location>
        <begin position="108"/>
        <end position="185"/>
    </location>
</feature>
<organism evidence="5">
    <name type="scientific">freshwater metagenome</name>
    <dbReference type="NCBI Taxonomy" id="449393"/>
    <lineage>
        <taxon>unclassified sequences</taxon>
        <taxon>metagenomes</taxon>
        <taxon>ecological metagenomes</taxon>
    </lineage>
</organism>
<dbReference type="PANTHER" id="PTHR46429">
    <property type="entry name" value="23S RRNA (GUANOSINE-2'-O-)-METHYLTRANSFERASE RLMB"/>
    <property type="match status" value="1"/>
</dbReference>
<dbReference type="InterPro" id="IPR013123">
    <property type="entry name" value="SpoU_subst-bd"/>
</dbReference>
<feature type="compositionally biased region" description="Gly residues" evidence="3">
    <location>
        <begin position="32"/>
        <end position="61"/>
    </location>
</feature>
<feature type="compositionally biased region" description="Basic and acidic residues" evidence="3">
    <location>
        <begin position="74"/>
        <end position="87"/>
    </location>
</feature>
<dbReference type="GO" id="GO:0006396">
    <property type="term" value="P:RNA processing"/>
    <property type="evidence" value="ECO:0007669"/>
    <property type="project" value="InterPro"/>
</dbReference>
<dbReference type="Gene3D" id="3.30.1330.30">
    <property type="match status" value="1"/>
</dbReference>
<dbReference type="EMBL" id="CAEZWM010000282">
    <property type="protein sequence ID" value="CAB4674125.1"/>
    <property type="molecule type" value="Genomic_DNA"/>
</dbReference>
<name>A0A6J6MNB5_9ZZZZ</name>
<dbReference type="InterPro" id="IPR029028">
    <property type="entry name" value="Alpha/beta_knot_MTases"/>
</dbReference>
<sequence>MSNDRRGGQRGSKSGGSSAGNGARNGARNGDGPRGGQRGGSGGGNDGRGGGANRAGNSGRGGYRDGGRSGSNEQRGDFSDRGRGRDSDEFDEYSSQSPERERGLGGDQVEGVNAVRELLRADRRDVRELLISVGRENSPAIEEIIELAREQRVRVREVGATQMEAVARSESPQGVIALASSIEPVDIDALLEDPKAFIVVLDGVTDPGNLGAVMRTAEQAGATGFVLPKHRSARLTPSAMKAAAGAAEWLPIAQTAGVPSFLERAKRAGVWSVGLDADGDVDVNEIPVADAPIVIVLGAEGSGLSRLTRGRCDLIASIPTFGHLDSLNVSAAAAVACFAVARRRGRE</sequence>
<proteinExistence type="predicted"/>